<reference evidence="1 2" key="1">
    <citation type="journal article" date="2017" name="Nature">
        <title>The Apostasia genome and the evolution of orchids.</title>
        <authorList>
            <person name="Zhang G.Q."/>
            <person name="Liu K.W."/>
            <person name="Li Z."/>
            <person name="Lohaus R."/>
            <person name="Hsiao Y.Y."/>
            <person name="Niu S.C."/>
            <person name="Wang J.Y."/>
            <person name="Lin Y.C."/>
            <person name="Xu Q."/>
            <person name="Chen L.J."/>
            <person name="Yoshida K."/>
            <person name="Fujiwara S."/>
            <person name="Wang Z.W."/>
            <person name="Zhang Y.Q."/>
            <person name="Mitsuda N."/>
            <person name="Wang M."/>
            <person name="Liu G.H."/>
            <person name="Pecoraro L."/>
            <person name="Huang H.X."/>
            <person name="Xiao X.J."/>
            <person name="Lin M."/>
            <person name="Wu X.Y."/>
            <person name="Wu W.L."/>
            <person name="Chen Y.Y."/>
            <person name="Chang S.B."/>
            <person name="Sakamoto S."/>
            <person name="Ohme-Takagi M."/>
            <person name="Yagi M."/>
            <person name="Zeng S.J."/>
            <person name="Shen C.Y."/>
            <person name="Yeh C.M."/>
            <person name="Luo Y.B."/>
            <person name="Tsai W.C."/>
            <person name="Van de Peer Y."/>
            <person name="Liu Z.J."/>
        </authorList>
    </citation>
    <scope>NUCLEOTIDE SEQUENCE [LARGE SCALE GENOMIC DNA]</scope>
    <source>
        <strain evidence="2">cv. Shenzhen</strain>
        <tissue evidence="1">Stem</tissue>
    </source>
</reference>
<gene>
    <name evidence="1" type="ORF">AXF42_Ash021779</name>
</gene>
<name>A0A2H9ZZF8_9ASPA</name>
<protein>
    <submittedName>
        <fullName evidence="1">Uncharacterized protein</fullName>
    </submittedName>
</protein>
<keyword evidence="2" id="KW-1185">Reference proteome</keyword>
<dbReference type="AlphaFoldDB" id="A0A2H9ZZF8"/>
<sequence>MAEACGSLICGPGKRHSVRKAVRLGGADCDRRCSVTSCPILSGVSWDIRERGPARRYVYGQNAAQEPHVNISPPHCQGANINMGLGMRIVARVDALPKVCKNKMGAAPANSYPCTFTSKLPL</sequence>
<dbReference type="EMBL" id="KZ452280">
    <property type="protein sequence ID" value="PKA48647.1"/>
    <property type="molecule type" value="Genomic_DNA"/>
</dbReference>
<dbReference type="Proteomes" id="UP000236161">
    <property type="component" value="Unassembled WGS sequence"/>
</dbReference>
<accession>A0A2H9ZZF8</accession>
<organism evidence="1 2">
    <name type="scientific">Apostasia shenzhenica</name>
    <dbReference type="NCBI Taxonomy" id="1088818"/>
    <lineage>
        <taxon>Eukaryota</taxon>
        <taxon>Viridiplantae</taxon>
        <taxon>Streptophyta</taxon>
        <taxon>Embryophyta</taxon>
        <taxon>Tracheophyta</taxon>
        <taxon>Spermatophyta</taxon>
        <taxon>Magnoliopsida</taxon>
        <taxon>Liliopsida</taxon>
        <taxon>Asparagales</taxon>
        <taxon>Orchidaceae</taxon>
        <taxon>Apostasioideae</taxon>
        <taxon>Apostasia</taxon>
    </lineage>
</organism>
<evidence type="ECO:0000313" key="2">
    <source>
        <dbReference type="Proteomes" id="UP000236161"/>
    </source>
</evidence>
<evidence type="ECO:0000313" key="1">
    <source>
        <dbReference type="EMBL" id="PKA48647.1"/>
    </source>
</evidence>
<proteinExistence type="predicted"/>